<evidence type="ECO:0000256" key="2">
    <source>
        <dbReference type="ARBA" id="ARBA00005583"/>
    </source>
</evidence>
<sequence>MFQFLAEFLVKYFSFFNIFKYITFRSCAALFTSFFIMLIYGNRFIQYLSSFQKNGQPIRNDGAENHFLTKKGTPCMGGVLIIISIIISIIFWANLKNAYILLLSFVLVSFGFLGGIDDYNKLKLNSSKGISAKLKFTLQFLLSALSVLIISYISTNNHSTTLVFPFFKNLVIDLGYFYFIFGVCVITGSSNAVNLTDGLDGLAIGPIIISSAFFAIISYLVGNVVFSNYLKLVYVQNSGEISVFCSAMIGAGLGFLWYNAPPAKVFMGDTGSLALGAVIGTISVITKNEIILFITGFVFAFEAISVILQVSSYKLRGKRIFKMAPIHHHFEKIGWSEPTIVIRFWILAIIFALIGLFSLKIR</sequence>
<dbReference type="InterPro" id="IPR003524">
    <property type="entry name" value="PNAcMuramoyl-5peptid_Trfase"/>
</dbReference>
<keyword evidence="3 12" id="KW-0132">Cell division</keyword>
<comment type="cofactor">
    <cofactor evidence="12 14">
        <name>Mg(2+)</name>
        <dbReference type="ChEBI" id="CHEBI:18420"/>
    </cofactor>
</comment>
<name>A0A429XEC7_9RICK</name>
<evidence type="ECO:0000313" key="15">
    <source>
        <dbReference type="EMBL" id="RST62057.1"/>
    </source>
</evidence>
<dbReference type="EC" id="2.7.8.13" evidence="12 13"/>
<keyword evidence="4 12" id="KW-0808">Transferase</keyword>
<feature type="transmembrane region" description="Helical" evidence="12">
    <location>
        <begin position="340"/>
        <end position="359"/>
    </location>
</feature>
<proteinExistence type="inferred from homology"/>
<evidence type="ECO:0000256" key="12">
    <source>
        <dbReference type="HAMAP-Rule" id="MF_00038"/>
    </source>
</evidence>
<keyword evidence="16" id="KW-1185">Reference proteome</keyword>
<evidence type="ECO:0000256" key="10">
    <source>
        <dbReference type="ARBA" id="ARBA00023306"/>
    </source>
</evidence>
<reference evidence="16" key="1">
    <citation type="submission" date="2018-11" db="EMBL/GenBank/DDBJ databases">
        <title>Phylogenetic, genomic, and biogeographic characterization of a novel and ubiquitous marine invertebrate-associated Rickettsiales parasite, Candidatus Marinoinvertebrata rohwerii, gen. nov., sp. nov.</title>
        <authorList>
            <person name="Klinges J.G."/>
            <person name="Rosales S.M."/>
            <person name="Mcminds R."/>
            <person name="Shaver E.C."/>
            <person name="Shantz A."/>
            <person name="Peters E.C."/>
            <person name="Burkepile D.E."/>
            <person name="Silliman B.R."/>
            <person name="Vega Thurber R.L."/>
        </authorList>
    </citation>
    <scope>NUCLEOTIDE SEQUENCE [LARGE SCALE GENOMIC DNA]</scope>
    <source>
        <strain evidence="16">a_cerv_44</strain>
    </source>
</reference>
<feature type="transmembrane region" description="Helical" evidence="12">
    <location>
        <begin position="99"/>
        <end position="116"/>
    </location>
</feature>
<keyword evidence="10 12" id="KW-0131">Cell cycle</keyword>
<feature type="transmembrane region" description="Helical" evidence="12">
    <location>
        <begin position="75"/>
        <end position="93"/>
    </location>
</feature>
<evidence type="ECO:0000256" key="13">
    <source>
        <dbReference type="NCBIfam" id="TIGR00445"/>
    </source>
</evidence>
<dbReference type="GO" id="GO:0071555">
    <property type="term" value="P:cell wall organization"/>
    <property type="evidence" value="ECO:0007669"/>
    <property type="project" value="UniProtKB-KW"/>
</dbReference>
<dbReference type="InterPro" id="IPR018480">
    <property type="entry name" value="PNAcMuramoyl-5peptid_Trfase_CS"/>
</dbReference>
<evidence type="ECO:0000256" key="5">
    <source>
        <dbReference type="ARBA" id="ARBA00022692"/>
    </source>
</evidence>
<comment type="subcellular location">
    <subcellularLocation>
        <location evidence="12">Cell membrane</location>
        <topology evidence="12">Multi-pass membrane protein</topology>
    </subcellularLocation>
    <subcellularLocation>
        <location evidence="1">Membrane</location>
        <topology evidence="1">Multi-pass membrane protein</topology>
    </subcellularLocation>
</comment>
<keyword evidence="5 12" id="KW-0812">Transmembrane</keyword>
<comment type="caution">
    <text evidence="15">The sequence shown here is derived from an EMBL/GenBank/DDBJ whole genome shotgun (WGS) entry which is preliminary data.</text>
</comment>
<comment type="catalytic activity">
    <reaction evidence="12">
        <text>UDP-N-acetyl-alpha-D-muramoyl-L-alanyl-gamma-D-glutamyl-meso-2,6-diaminopimeloyl-D-alanyl-D-alanine + di-trans,octa-cis-undecaprenyl phosphate = di-trans,octa-cis-undecaprenyl diphospho-N-acetyl-alpha-D-muramoyl-L-alanyl-D-glutamyl-meso-2,6-diaminopimeloyl-D-alanyl-D-alanine + UMP</text>
        <dbReference type="Rhea" id="RHEA:28386"/>
        <dbReference type="ChEBI" id="CHEBI:57865"/>
        <dbReference type="ChEBI" id="CHEBI:60392"/>
        <dbReference type="ChEBI" id="CHEBI:61386"/>
        <dbReference type="ChEBI" id="CHEBI:61387"/>
        <dbReference type="EC" id="2.7.8.13"/>
    </reaction>
</comment>
<dbReference type="AlphaFoldDB" id="A0A429XEC7"/>
<comment type="similarity">
    <text evidence="2 12">Belongs to the glycosyltransferase 4 family. MraY subfamily.</text>
</comment>
<dbReference type="HAMAP" id="MF_00038">
    <property type="entry name" value="MraY"/>
    <property type="match status" value="1"/>
</dbReference>
<dbReference type="OrthoDB" id="9805475at2"/>
<dbReference type="PANTHER" id="PTHR22926:SF5">
    <property type="entry name" value="PHOSPHO-N-ACETYLMURAMOYL-PENTAPEPTIDE-TRANSFERASE HOMOLOG"/>
    <property type="match status" value="1"/>
</dbReference>
<evidence type="ECO:0000256" key="9">
    <source>
        <dbReference type="ARBA" id="ARBA00023136"/>
    </source>
</evidence>
<dbReference type="RefSeq" id="WP_126045270.1">
    <property type="nucleotide sequence ID" value="NZ_RXFM01000128.1"/>
</dbReference>
<dbReference type="Pfam" id="PF10555">
    <property type="entry name" value="MraY_sig1"/>
    <property type="match status" value="1"/>
</dbReference>
<evidence type="ECO:0000256" key="14">
    <source>
        <dbReference type="PIRSR" id="PIRSR600715-1"/>
    </source>
</evidence>
<dbReference type="GO" id="GO:0005886">
    <property type="term" value="C:plasma membrane"/>
    <property type="evidence" value="ECO:0007669"/>
    <property type="project" value="UniProtKB-SubCell"/>
</dbReference>
<dbReference type="PANTHER" id="PTHR22926">
    <property type="entry name" value="PHOSPHO-N-ACETYLMURAMOYL-PENTAPEPTIDE-TRANSFERASE"/>
    <property type="match status" value="1"/>
</dbReference>
<feature type="binding site" evidence="14">
    <location>
        <position position="194"/>
    </location>
    <ligand>
        <name>Mg(2+)</name>
        <dbReference type="ChEBI" id="CHEBI:18420"/>
    </ligand>
</feature>
<dbReference type="InterPro" id="IPR000715">
    <property type="entry name" value="Glycosyl_transferase_4"/>
</dbReference>
<dbReference type="CDD" id="cd06852">
    <property type="entry name" value="GT_MraY"/>
    <property type="match status" value="1"/>
</dbReference>
<dbReference type="Pfam" id="PF00953">
    <property type="entry name" value="Glycos_transf_4"/>
    <property type="match status" value="1"/>
</dbReference>
<organism evidence="15 16">
    <name type="scientific">Candidatus Aquarickettsia rohweri</name>
    <dbReference type="NCBI Taxonomy" id="2602574"/>
    <lineage>
        <taxon>Bacteria</taxon>
        <taxon>Pseudomonadati</taxon>
        <taxon>Pseudomonadota</taxon>
        <taxon>Alphaproteobacteria</taxon>
        <taxon>Rickettsiales</taxon>
        <taxon>Candidatus Midichloriaceae</taxon>
        <taxon>Candidatus Aquarickettsia</taxon>
    </lineage>
</organism>
<feature type="transmembrane region" description="Helical" evidence="12">
    <location>
        <begin position="291"/>
        <end position="313"/>
    </location>
</feature>
<evidence type="ECO:0000313" key="16">
    <source>
        <dbReference type="Proteomes" id="UP000279470"/>
    </source>
</evidence>
<keyword evidence="7 12" id="KW-0573">Peptidoglycan synthesis</keyword>
<comment type="function">
    <text evidence="12">Catalyzes the initial step of the lipid cycle reactions in the biosynthesis of the cell wall peptidoglycan: transfers peptidoglycan precursor phospho-MurNAc-pentapeptide from UDP-MurNAc-pentapeptide onto the lipid carrier undecaprenyl phosphate, yielding undecaprenyl-pyrophosphoryl-MurNAc-pentapeptide, known as lipid I.</text>
</comment>
<gene>
    <name evidence="12" type="primary">mraY</name>
    <name evidence="15" type="ORF">EIC27_06655</name>
</gene>
<feature type="transmembrane region" description="Helical" evidence="12">
    <location>
        <begin position="175"/>
        <end position="195"/>
    </location>
</feature>
<keyword evidence="9 12" id="KW-0472">Membrane</keyword>
<keyword evidence="12" id="KW-1003">Cell membrane</keyword>
<keyword evidence="6 12" id="KW-0133">Cell shape</keyword>
<keyword evidence="12 14" id="KW-0460">Magnesium</keyword>
<evidence type="ECO:0000256" key="7">
    <source>
        <dbReference type="ARBA" id="ARBA00022984"/>
    </source>
</evidence>
<keyword evidence="8 12" id="KW-1133">Transmembrane helix</keyword>
<dbReference type="UniPathway" id="UPA00219"/>
<dbReference type="PROSITE" id="PS01348">
    <property type="entry name" value="MRAY_2"/>
    <property type="match status" value="1"/>
</dbReference>
<dbReference type="GO" id="GO:0051992">
    <property type="term" value="F:UDP-N-acetylmuramoyl-L-alanyl-D-glutamyl-meso-2,6-diaminopimelyl-D-alanyl-D-alanine:undecaprenyl-phosphate transferase activity"/>
    <property type="evidence" value="ECO:0007669"/>
    <property type="project" value="RHEA"/>
</dbReference>
<comment type="pathway">
    <text evidence="12">Cell wall biogenesis; peptidoglycan biosynthesis.</text>
</comment>
<dbReference type="GO" id="GO:0009252">
    <property type="term" value="P:peptidoglycan biosynthetic process"/>
    <property type="evidence" value="ECO:0007669"/>
    <property type="project" value="UniProtKB-UniRule"/>
</dbReference>
<dbReference type="GO" id="GO:0008360">
    <property type="term" value="P:regulation of cell shape"/>
    <property type="evidence" value="ECO:0007669"/>
    <property type="project" value="UniProtKB-KW"/>
</dbReference>
<protein>
    <recommendedName>
        <fullName evidence="12 13">Phospho-N-acetylmuramoyl-pentapeptide-transferase</fullName>
        <ecNumber evidence="12 13">2.7.8.13</ecNumber>
    </recommendedName>
    <alternativeName>
        <fullName evidence="12">UDP-MurNAc-pentapeptide phosphotransferase</fullName>
    </alternativeName>
</protein>
<feature type="transmembrane region" description="Helical" evidence="12">
    <location>
        <begin position="241"/>
        <end position="258"/>
    </location>
</feature>
<dbReference type="GO" id="GO:0008963">
    <property type="term" value="F:phospho-N-acetylmuramoyl-pentapeptide-transferase activity"/>
    <property type="evidence" value="ECO:0007669"/>
    <property type="project" value="UniProtKB-UniRule"/>
</dbReference>
<evidence type="ECO:0000256" key="8">
    <source>
        <dbReference type="ARBA" id="ARBA00022989"/>
    </source>
</evidence>
<evidence type="ECO:0000256" key="1">
    <source>
        <dbReference type="ARBA" id="ARBA00004141"/>
    </source>
</evidence>
<evidence type="ECO:0000256" key="4">
    <source>
        <dbReference type="ARBA" id="ARBA00022679"/>
    </source>
</evidence>
<dbReference type="GO" id="GO:0051301">
    <property type="term" value="P:cell division"/>
    <property type="evidence" value="ECO:0007669"/>
    <property type="project" value="UniProtKB-KW"/>
</dbReference>
<feature type="transmembrane region" description="Helical" evidence="12">
    <location>
        <begin position="265"/>
        <end position="285"/>
    </location>
</feature>
<dbReference type="NCBIfam" id="TIGR00445">
    <property type="entry name" value="mraY"/>
    <property type="match status" value="1"/>
</dbReference>
<keyword evidence="11 12" id="KW-0961">Cell wall biogenesis/degradation</keyword>
<dbReference type="Proteomes" id="UP000279470">
    <property type="component" value="Unassembled WGS sequence"/>
</dbReference>
<feature type="binding site" evidence="14">
    <location>
        <position position="269"/>
    </location>
    <ligand>
        <name>Mg(2+)</name>
        <dbReference type="ChEBI" id="CHEBI:18420"/>
    </ligand>
</feature>
<evidence type="ECO:0000256" key="6">
    <source>
        <dbReference type="ARBA" id="ARBA00022960"/>
    </source>
</evidence>
<feature type="transmembrane region" description="Helical" evidence="12">
    <location>
        <begin position="202"/>
        <end position="221"/>
    </location>
</feature>
<evidence type="ECO:0000256" key="3">
    <source>
        <dbReference type="ARBA" id="ARBA00022618"/>
    </source>
</evidence>
<feature type="transmembrane region" description="Helical" evidence="12">
    <location>
        <begin position="136"/>
        <end position="155"/>
    </location>
</feature>
<dbReference type="GO" id="GO:0046872">
    <property type="term" value="F:metal ion binding"/>
    <property type="evidence" value="ECO:0007669"/>
    <property type="project" value="UniProtKB-KW"/>
</dbReference>
<dbReference type="EMBL" id="RXFM01000128">
    <property type="protein sequence ID" value="RST62057.1"/>
    <property type="molecule type" value="Genomic_DNA"/>
</dbReference>
<evidence type="ECO:0000256" key="11">
    <source>
        <dbReference type="ARBA" id="ARBA00023316"/>
    </source>
</evidence>
<accession>A0A429XEC7</accession>
<feature type="transmembrane region" description="Helical" evidence="12">
    <location>
        <begin position="18"/>
        <end position="40"/>
    </location>
</feature>
<keyword evidence="12 14" id="KW-0479">Metal-binding</keyword>